<evidence type="ECO:0000313" key="1">
    <source>
        <dbReference type="EMBL" id="MBT9290397.1"/>
    </source>
</evidence>
<name>A0A947D8Z0_9HYPH</name>
<dbReference type="RefSeq" id="WP_261969002.1">
    <property type="nucleotide sequence ID" value="NZ_JAHHZF010000006.1"/>
</dbReference>
<dbReference type="EMBL" id="JAHHZF010000006">
    <property type="protein sequence ID" value="MBT9290397.1"/>
    <property type="molecule type" value="Genomic_DNA"/>
</dbReference>
<gene>
    <name evidence="1" type="ORF">KL771_13075</name>
</gene>
<accession>A0A947D8Z0</accession>
<keyword evidence="2" id="KW-1185">Reference proteome</keyword>
<organism evidence="1 2">
    <name type="scientific">Prosthecodimorpha staleyi</name>
    <dbReference type="NCBI Taxonomy" id="2840188"/>
    <lineage>
        <taxon>Bacteria</taxon>
        <taxon>Pseudomonadati</taxon>
        <taxon>Pseudomonadota</taxon>
        <taxon>Alphaproteobacteria</taxon>
        <taxon>Hyphomicrobiales</taxon>
        <taxon>Ancalomicrobiaceae</taxon>
        <taxon>Prosthecodimorpha</taxon>
    </lineage>
</organism>
<dbReference type="AlphaFoldDB" id="A0A947D8Z0"/>
<dbReference type="InterPro" id="IPR009593">
    <property type="entry name" value="DUF1203"/>
</dbReference>
<reference evidence="1 2" key="1">
    <citation type="submission" date="2021-06" db="EMBL/GenBank/DDBJ databases">
        <authorList>
            <person name="Grouzdev D.S."/>
            <person name="Koziaeva V."/>
        </authorList>
    </citation>
    <scope>NUCLEOTIDE SEQUENCE [LARGE SCALE GENOMIC DNA]</scope>
    <source>
        <strain evidence="1 2">22</strain>
    </source>
</reference>
<comment type="caution">
    <text evidence="1">The sequence shown here is derived from an EMBL/GenBank/DDBJ whole genome shotgun (WGS) entry which is preliminary data.</text>
</comment>
<evidence type="ECO:0000313" key="2">
    <source>
        <dbReference type="Proteomes" id="UP000766595"/>
    </source>
</evidence>
<protein>
    <submittedName>
        <fullName evidence="1">DUF1203 domain-containing protein</fullName>
    </submittedName>
</protein>
<sequence length="169" mass="18151">MTATLSMPETRALPFRICGIDPAAVAAAFALDADGLAAIGAVRVIAEAGGGYPCRVTLDEAEAGEELLLMNYEHQPALSPYGARGPIYVRRRGLDRAGPLVLDHVPAQIRTRLLSVRAYDGADMIVEAEVVEGADLEPLATAWLARPEIAYLHVHFARRGCYAARVERA</sequence>
<dbReference type="Proteomes" id="UP000766595">
    <property type="component" value="Unassembled WGS sequence"/>
</dbReference>
<dbReference type="Pfam" id="PF06718">
    <property type="entry name" value="DUF1203"/>
    <property type="match status" value="1"/>
</dbReference>
<proteinExistence type="predicted"/>
<dbReference type="PIRSF" id="PIRSF034110">
    <property type="entry name" value="DUF1203"/>
    <property type="match status" value="1"/>
</dbReference>